<protein>
    <submittedName>
        <fullName evidence="1">Uncharacterized protein</fullName>
    </submittedName>
</protein>
<name>A0A834X2P8_9FABA</name>
<keyword evidence="2" id="KW-1185">Reference proteome</keyword>
<dbReference type="EMBL" id="JAAIUW010000003">
    <property type="protein sequence ID" value="KAF7837123.1"/>
    <property type="molecule type" value="Genomic_DNA"/>
</dbReference>
<dbReference type="Proteomes" id="UP000634136">
    <property type="component" value="Unassembled WGS sequence"/>
</dbReference>
<sequence length="240" mass="26964">MKAEIPPSDFSHEPPPLLSFSLILVMGTHMSCKNLRRIIDPQRSRSNSFTNFVSLDFIIIFKLSDVNTERLVDKADKRRALALTISSVLKMLGWNTREAKARVIGRDPIDDDWSSSKIEAWDKREACVCREIGGEATIEEWFTSNIEGRQKRKVCVHMATRTVGIGKDPSSIHDWFSTSIEGRRQKRKGCVYGAIGKDPTIHDRLTTSIDESGSRREVGVSVVVGAGIEHERHGEGWGEN</sequence>
<proteinExistence type="predicted"/>
<evidence type="ECO:0000313" key="2">
    <source>
        <dbReference type="Proteomes" id="UP000634136"/>
    </source>
</evidence>
<reference evidence="1" key="1">
    <citation type="submission" date="2020-09" db="EMBL/GenBank/DDBJ databases">
        <title>Genome-Enabled Discovery of Anthraquinone Biosynthesis in Senna tora.</title>
        <authorList>
            <person name="Kang S.-H."/>
            <person name="Pandey R.P."/>
            <person name="Lee C.-M."/>
            <person name="Sim J.-S."/>
            <person name="Jeong J.-T."/>
            <person name="Choi B.-S."/>
            <person name="Jung M."/>
            <person name="Ginzburg D."/>
            <person name="Zhao K."/>
            <person name="Won S.Y."/>
            <person name="Oh T.-J."/>
            <person name="Yu Y."/>
            <person name="Kim N.-H."/>
            <person name="Lee O.R."/>
            <person name="Lee T.-H."/>
            <person name="Bashyal P."/>
            <person name="Kim T.-S."/>
            <person name="Lee W.-H."/>
            <person name="Kawkins C."/>
            <person name="Kim C.-K."/>
            <person name="Kim J.S."/>
            <person name="Ahn B.O."/>
            <person name="Rhee S.Y."/>
            <person name="Sohng J.K."/>
        </authorList>
    </citation>
    <scope>NUCLEOTIDE SEQUENCE</scope>
    <source>
        <tissue evidence="1">Leaf</tissue>
    </source>
</reference>
<accession>A0A834X2P8</accession>
<dbReference type="AlphaFoldDB" id="A0A834X2P8"/>
<comment type="caution">
    <text evidence="1">The sequence shown here is derived from an EMBL/GenBank/DDBJ whole genome shotgun (WGS) entry which is preliminary data.</text>
</comment>
<gene>
    <name evidence="1" type="ORF">G2W53_005605</name>
</gene>
<evidence type="ECO:0000313" key="1">
    <source>
        <dbReference type="EMBL" id="KAF7837123.1"/>
    </source>
</evidence>
<organism evidence="1 2">
    <name type="scientific">Senna tora</name>
    <dbReference type="NCBI Taxonomy" id="362788"/>
    <lineage>
        <taxon>Eukaryota</taxon>
        <taxon>Viridiplantae</taxon>
        <taxon>Streptophyta</taxon>
        <taxon>Embryophyta</taxon>
        <taxon>Tracheophyta</taxon>
        <taxon>Spermatophyta</taxon>
        <taxon>Magnoliopsida</taxon>
        <taxon>eudicotyledons</taxon>
        <taxon>Gunneridae</taxon>
        <taxon>Pentapetalae</taxon>
        <taxon>rosids</taxon>
        <taxon>fabids</taxon>
        <taxon>Fabales</taxon>
        <taxon>Fabaceae</taxon>
        <taxon>Caesalpinioideae</taxon>
        <taxon>Cassia clade</taxon>
        <taxon>Senna</taxon>
    </lineage>
</organism>